<dbReference type="AlphaFoldDB" id="A0A2M7RHH3"/>
<dbReference type="GO" id="GO:0032259">
    <property type="term" value="P:methylation"/>
    <property type="evidence" value="ECO:0007669"/>
    <property type="project" value="UniProtKB-KW"/>
</dbReference>
<evidence type="ECO:0000256" key="2">
    <source>
        <dbReference type="ARBA" id="ARBA00022898"/>
    </source>
</evidence>
<evidence type="ECO:0000259" key="3">
    <source>
        <dbReference type="Pfam" id="PF00464"/>
    </source>
</evidence>
<dbReference type="GO" id="GO:0046653">
    <property type="term" value="P:tetrahydrofolate metabolic process"/>
    <property type="evidence" value="ECO:0007669"/>
    <property type="project" value="TreeGrafter"/>
</dbReference>
<comment type="cofactor">
    <cofactor evidence="1">
        <name>pyridoxal 5'-phosphate</name>
        <dbReference type="ChEBI" id="CHEBI:597326"/>
    </cofactor>
</comment>
<feature type="non-terminal residue" evidence="4">
    <location>
        <position position="1"/>
    </location>
</feature>
<dbReference type="GO" id="GO:0008168">
    <property type="term" value="F:methyltransferase activity"/>
    <property type="evidence" value="ECO:0007669"/>
    <property type="project" value="UniProtKB-KW"/>
</dbReference>
<proteinExistence type="predicted"/>
<accession>A0A2M7RHH3</accession>
<dbReference type="InterPro" id="IPR015422">
    <property type="entry name" value="PyrdxlP-dep_Trfase_small"/>
</dbReference>
<dbReference type="PANTHER" id="PTHR11680">
    <property type="entry name" value="SERINE HYDROXYMETHYLTRANSFERASE"/>
    <property type="match status" value="1"/>
</dbReference>
<dbReference type="Proteomes" id="UP000230779">
    <property type="component" value="Unassembled WGS sequence"/>
</dbReference>
<gene>
    <name evidence="4" type="ORF">COY66_04720</name>
</gene>
<keyword evidence="4" id="KW-0489">Methyltransferase</keyword>
<keyword evidence="2" id="KW-0663">Pyridoxal phosphate</keyword>
<dbReference type="SUPFAM" id="SSF53383">
    <property type="entry name" value="PLP-dependent transferases"/>
    <property type="match status" value="1"/>
</dbReference>
<dbReference type="InterPro" id="IPR015424">
    <property type="entry name" value="PyrdxlP-dep_Trfase"/>
</dbReference>
<dbReference type="InterPro" id="IPR049943">
    <property type="entry name" value="Ser_HO-MeTrfase-like"/>
</dbReference>
<dbReference type="GO" id="GO:0005829">
    <property type="term" value="C:cytosol"/>
    <property type="evidence" value="ECO:0007669"/>
    <property type="project" value="TreeGrafter"/>
</dbReference>
<keyword evidence="4" id="KW-0808">Transferase</keyword>
<dbReference type="Gene3D" id="3.90.1150.10">
    <property type="entry name" value="Aspartate Aminotransferase, domain 1"/>
    <property type="match status" value="1"/>
</dbReference>
<evidence type="ECO:0000313" key="4">
    <source>
        <dbReference type="EMBL" id="PIY96183.1"/>
    </source>
</evidence>
<dbReference type="InterPro" id="IPR039429">
    <property type="entry name" value="SHMT-like_dom"/>
</dbReference>
<dbReference type="EMBL" id="PFMD01000055">
    <property type="protein sequence ID" value="PIY96183.1"/>
    <property type="molecule type" value="Genomic_DNA"/>
</dbReference>
<reference evidence="4 5" key="1">
    <citation type="submission" date="2017-09" db="EMBL/GenBank/DDBJ databases">
        <title>Depth-based differentiation of microbial function through sediment-hosted aquifers and enrichment of novel symbionts in the deep terrestrial subsurface.</title>
        <authorList>
            <person name="Probst A.J."/>
            <person name="Ladd B."/>
            <person name="Jarett J.K."/>
            <person name="Geller-Mcgrath D.E."/>
            <person name="Sieber C.M."/>
            <person name="Emerson J.B."/>
            <person name="Anantharaman K."/>
            <person name="Thomas B.C."/>
            <person name="Malmstrom R."/>
            <person name="Stieglmeier M."/>
            <person name="Klingl A."/>
            <person name="Woyke T."/>
            <person name="Ryan C.M."/>
            <person name="Banfield J.F."/>
        </authorList>
    </citation>
    <scope>NUCLEOTIDE SEQUENCE [LARGE SCALE GENOMIC DNA]</scope>
    <source>
        <strain evidence="4">CG_4_10_14_0_8_um_filter_42_10</strain>
    </source>
</reference>
<sequence length="125" mass="13835">LADTLMSQGLKLVSGGTDNHLMLVDLTNTGTTGKQVENALGEVEIYCNKNMIPFDERKPADPSGIRLGTPALTTRGFKEEEMKEIGQLIARVIKNIETESVKEEVKKKVKELAGQHALYPDLVYY</sequence>
<evidence type="ECO:0000256" key="1">
    <source>
        <dbReference type="ARBA" id="ARBA00001933"/>
    </source>
</evidence>
<dbReference type="GO" id="GO:0030170">
    <property type="term" value="F:pyridoxal phosphate binding"/>
    <property type="evidence" value="ECO:0007669"/>
    <property type="project" value="TreeGrafter"/>
</dbReference>
<comment type="caution">
    <text evidence="4">The sequence shown here is derived from an EMBL/GenBank/DDBJ whole genome shotgun (WGS) entry which is preliminary data.</text>
</comment>
<feature type="domain" description="Serine hydroxymethyltransferase-like" evidence="3">
    <location>
        <begin position="1"/>
        <end position="89"/>
    </location>
</feature>
<dbReference type="EC" id="2.1.2.1" evidence="4"/>
<protein>
    <submittedName>
        <fullName evidence="4">Serine hydroxymethyltransferase</fullName>
        <ecNumber evidence="4">2.1.2.1</ecNumber>
    </submittedName>
</protein>
<name>A0A2M7RHH3_9BACT</name>
<dbReference type="PANTHER" id="PTHR11680:SF35">
    <property type="entry name" value="SERINE HYDROXYMETHYLTRANSFERASE 1"/>
    <property type="match status" value="1"/>
</dbReference>
<dbReference type="GO" id="GO:0004372">
    <property type="term" value="F:glycine hydroxymethyltransferase activity"/>
    <property type="evidence" value="ECO:0007669"/>
    <property type="project" value="UniProtKB-EC"/>
</dbReference>
<dbReference type="Pfam" id="PF00464">
    <property type="entry name" value="SHMT"/>
    <property type="match status" value="1"/>
</dbReference>
<evidence type="ECO:0000313" key="5">
    <source>
        <dbReference type="Proteomes" id="UP000230779"/>
    </source>
</evidence>
<organism evidence="4 5">
    <name type="scientific">Candidatus Kerfeldbacteria bacterium CG_4_10_14_0_8_um_filter_42_10</name>
    <dbReference type="NCBI Taxonomy" id="2014248"/>
    <lineage>
        <taxon>Bacteria</taxon>
        <taxon>Candidatus Kerfeldiibacteriota</taxon>
    </lineage>
</organism>
<dbReference type="GO" id="GO:0019264">
    <property type="term" value="P:glycine biosynthetic process from serine"/>
    <property type="evidence" value="ECO:0007669"/>
    <property type="project" value="TreeGrafter"/>
</dbReference>